<evidence type="ECO:0000256" key="3">
    <source>
        <dbReference type="ARBA" id="ARBA00023125"/>
    </source>
</evidence>
<dbReference type="CDD" id="cd17574">
    <property type="entry name" value="REC_OmpR"/>
    <property type="match status" value="1"/>
</dbReference>
<proteinExistence type="predicted"/>
<dbReference type="Gene3D" id="3.40.50.2300">
    <property type="match status" value="1"/>
</dbReference>
<feature type="domain" description="Response regulatory" evidence="6">
    <location>
        <begin position="9"/>
        <end position="121"/>
    </location>
</feature>
<evidence type="ECO:0000256" key="1">
    <source>
        <dbReference type="ARBA" id="ARBA00022553"/>
    </source>
</evidence>
<reference evidence="8 9" key="1">
    <citation type="submission" date="2016-11" db="EMBL/GenBank/DDBJ databases">
        <title>Draft Genome Sequences of Nine Cyanobacterial Strains from Diverse Habitats.</title>
        <authorList>
            <person name="Zhu T."/>
            <person name="Hou S."/>
            <person name="Lu X."/>
            <person name="Hess W.R."/>
        </authorList>
    </citation>
    <scope>NUCLEOTIDE SEQUENCE [LARGE SCALE GENOMIC DNA]</scope>
    <source>
        <strain evidence="8 9">NIES-593</strain>
    </source>
</reference>
<dbReference type="PROSITE" id="PS50110">
    <property type="entry name" value="RESPONSE_REGULATORY"/>
    <property type="match status" value="1"/>
</dbReference>
<sequence length="241" mass="27842">MVVPSAQNKIMVVDDDPAVRYLISRFFSYNNYEIAAAEDAKTARKIFQIFQPDLVILDVNLPDDSGFNLCQEIRQTGKFVLMLTCLTDVNYVLEGFERGADDYQTKPFNLEILKAKIEALLKRRQVSNNVIYPLVSSYPSRLIFDKLIIDPQKCEVVVEEKIVSLTALEFELLYFLASHPDRVWERSELILSVWSQNDEIGAERKVDVHIGQIRKKIGDFDSKWIKTIRGKGYMFEPPVRK</sequence>
<dbReference type="GO" id="GO:0032993">
    <property type="term" value="C:protein-DNA complex"/>
    <property type="evidence" value="ECO:0007669"/>
    <property type="project" value="TreeGrafter"/>
</dbReference>
<dbReference type="CDD" id="cd00383">
    <property type="entry name" value="trans_reg_C"/>
    <property type="match status" value="1"/>
</dbReference>
<keyword evidence="2" id="KW-0902">Two-component regulatory system</keyword>
<evidence type="ECO:0000313" key="9">
    <source>
        <dbReference type="Proteomes" id="UP000186868"/>
    </source>
</evidence>
<keyword evidence="9" id="KW-1185">Reference proteome</keyword>
<feature type="modified residue" description="4-aspartylphosphate" evidence="4">
    <location>
        <position position="58"/>
    </location>
</feature>
<dbReference type="PANTHER" id="PTHR48111:SF40">
    <property type="entry name" value="PHOSPHATE REGULON TRANSCRIPTIONAL REGULATORY PROTEIN PHOB"/>
    <property type="match status" value="1"/>
</dbReference>
<dbReference type="InterPro" id="IPR011006">
    <property type="entry name" value="CheY-like_superfamily"/>
</dbReference>
<dbReference type="Pfam" id="PF00486">
    <property type="entry name" value="Trans_reg_C"/>
    <property type="match status" value="1"/>
</dbReference>
<dbReference type="GO" id="GO:0000976">
    <property type="term" value="F:transcription cis-regulatory region binding"/>
    <property type="evidence" value="ECO:0007669"/>
    <property type="project" value="TreeGrafter"/>
</dbReference>
<dbReference type="EMBL" id="MRCB01000048">
    <property type="protein sequence ID" value="OKH18674.1"/>
    <property type="molecule type" value="Genomic_DNA"/>
</dbReference>
<keyword evidence="1 4" id="KW-0597">Phosphoprotein</keyword>
<gene>
    <name evidence="8" type="ORF">NIES593_21950</name>
</gene>
<dbReference type="SUPFAM" id="SSF52172">
    <property type="entry name" value="CheY-like"/>
    <property type="match status" value="1"/>
</dbReference>
<evidence type="ECO:0000313" key="8">
    <source>
        <dbReference type="EMBL" id="OKH18674.1"/>
    </source>
</evidence>
<dbReference type="SMART" id="SM00862">
    <property type="entry name" value="Trans_reg_C"/>
    <property type="match status" value="1"/>
</dbReference>
<keyword evidence="3 5" id="KW-0238">DNA-binding</keyword>
<dbReference type="InterPro" id="IPR001867">
    <property type="entry name" value="OmpR/PhoB-type_DNA-bd"/>
</dbReference>
<dbReference type="RefSeq" id="WP_073601624.1">
    <property type="nucleotide sequence ID" value="NZ_MRCB01000048.1"/>
</dbReference>
<dbReference type="PROSITE" id="PS51755">
    <property type="entry name" value="OMPR_PHOB"/>
    <property type="match status" value="1"/>
</dbReference>
<dbReference type="Proteomes" id="UP000186868">
    <property type="component" value="Unassembled WGS sequence"/>
</dbReference>
<dbReference type="SMART" id="SM00448">
    <property type="entry name" value="REC"/>
    <property type="match status" value="1"/>
</dbReference>
<evidence type="ECO:0000259" key="6">
    <source>
        <dbReference type="PROSITE" id="PS50110"/>
    </source>
</evidence>
<dbReference type="Gene3D" id="1.10.10.10">
    <property type="entry name" value="Winged helix-like DNA-binding domain superfamily/Winged helix DNA-binding domain"/>
    <property type="match status" value="1"/>
</dbReference>
<accession>A0A1U7H7R2</accession>
<dbReference type="InterPro" id="IPR039420">
    <property type="entry name" value="WalR-like"/>
</dbReference>
<organism evidence="8 9">
    <name type="scientific">Hydrococcus rivularis NIES-593</name>
    <dbReference type="NCBI Taxonomy" id="1921803"/>
    <lineage>
        <taxon>Bacteria</taxon>
        <taxon>Bacillati</taxon>
        <taxon>Cyanobacteriota</taxon>
        <taxon>Cyanophyceae</taxon>
        <taxon>Pleurocapsales</taxon>
        <taxon>Hydrococcaceae</taxon>
        <taxon>Hydrococcus</taxon>
    </lineage>
</organism>
<dbReference type="PANTHER" id="PTHR48111">
    <property type="entry name" value="REGULATOR OF RPOS"/>
    <property type="match status" value="1"/>
</dbReference>
<protein>
    <submittedName>
        <fullName evidence="8">DNA-binding response regulator</fullName>
    </submittedName>
</protein>
<dbReference type="GO" id="GO:0006355">
    <property type="term" value="P:regulation of DNA-templated transcription"/>
    <property type="evidence" value="ECO:0007669"/>
    <property type="project" value="InterPro"/>
</dbReference>
<feature type="DNA-binding region" description="OmpR/PhoB-type" evidence="5">
    <location>
        <begin position="139"/>
        <end position="237"/>
    </location>
</feature>
<dbReference type="InterPro" id="IPR001789">
    <property type="entry name" value="Sig_transdc_resp-reg_receiver"/>
</dbReference>
<dbReference type="STRING" id="1921803.NIES593_21950"/>
<dbReference type="InterPro" id="IPR036388">
    <property type="entry name" value="WH-like_DNA-bd_sf"/>
</dbReference>
<evidence type="ECO:0000256" key="5">
    <source>
        <dbReference type="PROSITE-ProRule" id="PRU01091"/>
    </source>
</evidence>
<dbReference type="AlphaFoldDB" id="A0A1U7H7R2"/>
<comment type="caution">
    <text evidence="8">The sequence shown here is derived from an EMBL/GenBank/DDBJ whole genome shotgun (WGS) entry which is preliminary data.</text>
</comment>
<dbReference type="GO" id="GO:0000156">
    <property type="term" value="F:phosphorelay response regulator activity"/>
    <property type="evidence" value="ECO:0007669"/>
    <property type="project" value="TreeGrafter"/>
</dbReference>
<feature type="domain" description="OmpR/PhoB-type" evidence="7">
    <location>
        <begin position="139"/>
        <end position="237"/>
    </location>
</feature>
<evidence type="ECO:0000256" key="2">
    <source>
        <dbReference type="ARBA" id="ARBA00023012"/>
    </source>
</evidence>
<dbReference type="OrthoDB" id="581322at2"/>
<dbReference type="Pfam" id="PF00072">
    <property type="entry name" value="Response_reg"/>
    <property type="match status" value="1"/>
</dbReference>
<dbReference type="GO" id="GO:0005829">
    <property type="term" value="C:cytosol"/>
    <property type="evidence" value="ECO:0007669"/>
    <property type="project" value="TreeGrafter"/>
</dbReference>
<name>A0A1U7H7R2_9CYAN</name>
<evidence type="ECO:0000256" key="4">
    <source>
        <dbReference type="PROSITE-ProRule" id="PRU00169"/>
    </source>
</evidence>
<evidence type="ECO:0000259" key="7">
    <source>
        <dbReference type="PROSITE" id="PS51755"/>
    </source>
</evidence>